<comment type="caution">
    <text evidence="2">The sequence shown here is derived from an EMBL/GenBank/DDBJ whole genome shotgun (WGS) entry which is preliminary data.</text>
</comment>
<feature type="region of interest" description="Disordered" evidence="1">
    <location>
        <begin position="1"/>
        <end position="68"/>
    </location>
</feature>
<keyword evidence="3" id="KW-1185">Reference proteome</keyword>
<feature type="compositionally biased region" description="Low complexity" evidence="1">
    <location>
        <begin position="1"/>
        <end position="19"/>
    </location>
</feature>
<feature type="compositionally biased region" description="Basic and acidic residues" evidence="1">
    <location>
        <begin position="34"/>
        <end position="45"/>
    </location>
</feature>
<reference evidence="2" key="1">
    <citation type="submission" date="2017-07" db="EMBL/GenBank/DDBJ databases">
        <title>Taro Niue Genome Assembly and Annotation.</title>
        <authorList>
            <person name="Atibalentja N."/>
            <person name="Keating K."/>
            <person name="Fields C.J."/>
        </authorList>
    </citation>
    <scope>NUCLEOTIDE SEQUENCE</scope>
    <source>
        <strain evidence="2">Niue_2</strain>
        <tissue evidence="2">Leaf</tissue>
    </source>
</reference>
<evidence type="ECO:0000313" key="3">
    <source>
        <dbReference type="Proteomes" id="UP000652761"/>
    </source>
</evidence>
<sequence length="68" mass="7267">MIRPTTSTPLPPTASTSPSQMASESTPPPSEPVHANDETSHHEGEGSYSETMQTVWRNEGGIIDSESI</sequence>
<name>A0A843XFI6_COLES</name>
<dbReference type="AlphaFoldDB" id="A0A843XFI6"/>
<organism evidence="2 3">
    <name type="scientific">Colocasia esculenta</name>
    <name type="common">Wild taro</name>
    <name type="synonym">Arum esculentum</name>
    <dbReference type="NCBI Taxonomy" id="4460"/>
    <lineage>
        <taxon>Eukaryota</taxon>
        <taxon>Viridiplantae</taxon>
        <taxon>Streptophyta</taxon>
        <taxon>Embryophyta</taxon>
        <taxon>Tracheophyta</taxon>
        <taxon>Spermatophyta</taxon>
        <taxon>Magnoliopsida</taxon>
        <taxon>Liliopsida</taxon>
        <taxon>Araceae</taxon>
        <taxon>Aroideae</taxon>
        <taxon>Colocasieae</taxon>
        <taxon>Colocasia</taxon>
    </lineage>
</organism>
<protein>
    <submittedName>
        <fullName evidence="2">Uncharacterized protein</fullName>
    </submittedName>
</protein>
<accession>A0A843XFI6</accession>
<gene>
    <name evidence="2" type="ORF">Taro_050899</name>
</gene>
<dbReference type="Proteomes" id="UP000652761">
    <property type="component" value="Unassembled WGS sequence"/>
</dbReference>
<evidence type="ECO:0000256" key="1">
    <source>
        <dbReference type="SAM" id="MobiDB-lite"/>
    </source>
</evidence>
<evidence type="ECO:0000313" key="2">
    <source>
        <dbReference type="EMBL" id="MQM17917.1"/>
    </source>
</evidence>
<proteinExistence type="predicted"/>
<dbReference type="EMBL" id="NMUH01007846">
    <property type="protein sequence ID" value="MQM17917.1"/>
    <property type="molecule type" value="Genomic_DNA"/>
</dbReference>